<evidence type="ECO:0000313" key="4">
    <source>
        <dbReference type="Proteomes" id="UP001277761"/>
    </source>
</evidence>
<feature type="chain" id="PRO_5045647293" description="Transglycosylase SLT domain-containing protein" evidence="2">
    <location>
        <begin position="29"/>
        <end position="368"/>
    </location>
</feature>
<proteinExistence type="predicted"/>
<keyword evidence="2" id="KW-0732">Signal</keyword>
<dbReference type="SUPFAM" id="SSF53955">
    <property type="entry name" value="Lysozyme-like"/>
    <property type="match status" value="1"/>
</dbReference>
<protein>
    <recommendedName>
        <fullName evidence="5">Transglycosylase SLT domain-containing protein</fullName>
    </recommendedName>
</protein>
<dbReference type="InterPro" id="IPR023346">
    <property type="entry name" value="Lysozyme-like_dom_sf"/>
</dbReference>
<accession>A0ABU4VND8</accession>
<gene>
    <name evidence="3" type="ORF">SK069_17345</name>
</gene>
<name>A0ABU4VND8_9ACTN</name>
<comment type="caution">
    <text evidence="3">The sequence shown here is derived from an EMBL/GenBank/DDBJ whole genome shotgun (WGS) entry which is preliminary data.</text>
</comment>
<feature type="signal peptide" evidence="2">
    <location>
        <begin position="1"/>
        <end position="28"/>
    </location>
</feature>
<dbReference type="RefSeq" id="WP_319955518.1">
    <property type="nucleotide sequence ID" value="NZ_JAXAVX010000013.1"/>
</dbReference>
<evidence type="ECO:0000256" key="1">
    <source>
        <dbReference type="SAM" id="MobiDB-lite"/>
    </source>
</evidence>
<dbReference type="EMBL" id="JAXAVX010000013">
    <property type="protein sequence ID" value="MDX8153367.1"/>
    <property type="molecule type" value="Genomic_DNA"/>
</dbReference>
<keyword evidence="4" id="KW-1185">Reference proteome</keyword>
<feature type="region of interest" description="Disordered" evidence="1">
    <location>
        <begin position="188"/>
        <end position="213"/>
    </location>
</feature>
<dbReference type="Proteomes" id="UP001277761">
    <property type="component" value="Unassembled WGS sequence"/>
</dbReference>
<organism evidence="3 4">
    <name type="scientific">Patulibacter brassicae</name>
    <dbReference type="NCBI Taxonomy" id="1705717"/>
    <lineage>
        <taxon>Bacteria</taxon>
        <taxon>Bacillati</taxon>
        <taxon>Actinomycetota</taxon>
        <taxon>Thermoleophilia</taxon>
        <taxon>Solirubrobacterales</taxon>
        <taxon>Patulibacteraceae</taxon>
        <taxon>Patulibacter</taxon>
    </lineage>
</organism>
<evidence type="ECO:0000313" key="3">
    <source>
        <dbReference type="EMBL" id="MDX8153367.1"/>
    </source>
</evidence>
<evidence type="ECO:0008006" key="5">
    <source>
        <dbReference type="Google" id="ProtNLM"/>
    </source>
</evidence>
<evidence type="ECO:0000256" key="2">
    <source>
        <dbReference type="SAM" id="SignalP"/>
    </source>
</evidence>
<reference evidence="3 4" key="1">
    <citation type="submission" date="2023-11" db="EMBL/GenBank/DDBJ databases">
        <authorList>
            <person name="Xu M."/>
            <person name="Jiang T."/>
        </authorList>
    </citation>
    <scope>NUCLEOTIDE SEQUENCE [LARGE SCALE GENOMIC DNA]</scope>
    <source>
        <strain evidence="3 4">SD</strain>
    </source>
</reference>
<sequence>MGGALKLLSTLTLVVVVALVSFTVGAPADCDPSDPDGHGGALSQTGREEIPTRAARMYEAIAKRWNIDVAFLASIGAQECDHGRCPTIRQVNWAGCVGWMQLGVGGKCGTYWQRNQCDGNRDGQTDVLDPWDNICAAAKGLRKEKGAPPTGGSEAAYRQAAGRYYGACSGNGVAYCDQVMDRARRYGFRPGQPTTQLASVDTAPPTGERCDADDSQLASLADGPGRDFDLVPNANRPGVPLTPDMVRVTRQIAGRLPRRLKVCTGTNHNRRSTSGNVSDHWSGNAVDLCSSANGFPATGGGYGDQVATAALMVAGKPRAEAARMARQGGAFTIVHASLRFQIIWKSTVGGNHFDHVHIGIARLPGRPT</sequence>
<dbReference type="Gene3D" id="1.10.530.10">
    <property type="match status" value="1"/>
</dbReference>